<evidence type="ECO:0000313" key="2">
    <source>
        <dbReference type="Proteomes" id="UP000008698"/>
    </source>
</evidence>
<evidence type="ECO:0000313" key="1">
    <source>
        <dbReference type="EMBL" id="EEY16935.1"/>
    </source>
</evidence>
<protein>
    <submittedName>
        <fullName evidence="1">Predicted protein</fullName>
    </submittedName>
</protein>
<dbReference type="EMBL" id="DS985216">
    <property type="protein sequence ID" value="EEY16935.1"/>
    <property type="molecule type" value="Genomic_DNA"/>
</dbReference>
<dbReference type="eggNOG" id="ENOG502R248">
    <property type="taxonomic scope" value="Eukaryota"/>
</dbReference>
<reference evidence="2" key="1">
    <citation type="journal article" date="2011" name="PLoS Pathog.">
        <title>Comparative genomics yields insights into niche adaptation of plant vascular wilt pathogens.</title>
        <authorList>
            <person name="Klosterman S.J."/>
            <person name="Subbarao K.V."/>
            <person name="Kang S."/>
            <person name="Veronese P."/>
            <person name="Gold S.E."/>
            <person name="Thomma B.P.H.J."/>
            <person name="Chen Z."/>
            <person name="Henrissat B."/>
            <person name="Lee Y.-H."/>
            <person name="Park J."/>
            <person name="Garcia-Pedrajas M.D."/>
            <person name="Barbara D.J."/>
            <person name="Anchieta A."/>
            <person name="de Jonge R."/>
            <person name="Santhanam P."/>
            <person name="Maruthachalam K."/>
            <person name="Atallah Z."/>
            <person name="Amyotte S.G."/>
            <person name="Paz Z."/>
            <person name="Inderbitzin P."/>
            <person name="Hayes R.J."/>
            <person name="Heiman D.I."/>
            <person name="Young S."/>
            <person name="Zeng Q."/>
            <person name="Engels R."/>
            <person name="Galagan J."/>
            <person name="Cuomo C.A."/>
            <person name="Dobinson K.F."/>
            <person name="Ma L.-J."/>
        </authorList>
    </citation>
    <scope>NUCLEOTIDE SEQUENCE [LARGE SCALE GENOMIC DNA]</scope>
    <source>
        <strain evidence="2">VaMs.102 / ATCC MYA-4576 / FGSC 10136</strain>
    </source>
</reference>
<dbReference type="GeneID" id="9533055"/>
<dbReference type="Proteomes" id="UP000008698">
    <property type="component" value="Unassembled WGS sequence"/>
</dbReference>
<dbReference type="OrthoDB" id="10324718at2759"/>
<gene>
    <name evidence="1" type="ORF">VDBG_03044</name>
</gene>
<keyword evidence="2" id="KW-1185">Reference proteome</keyword>
<dbReference type="HOGENOM" id="CLU_170544_0_0_1"/>
<proteinExistence type="predicted"/>
<sequence>MVDGRFQCLINVHTDCLRFPCRIIHLPHLSSPTHLGSIIPKSQSRDIAVFGKPNKCRWRSSESAGQILFGFSSNAGYSEPATNATWPTTCRSTLSRPQAITFPDEKFILSVFFR</sequence>
<name>C9SCX0_VERA1</name>
<dbReference type="AlphaFoldDB" id="C9SCX0"/>
<dbReference type="KEGG" id="val:VDBG_03044"/>
<dbReference type="OMA" id="QCLINVH"/>
<dbReference type="RefSeq" id="XP_003006905.1">
    <property type="nucleotide sequence ID" value="XM_003006859.1"/>
</dbReference>
<organism evidence="2">
    <name type="scientific">Verticillium alfalfae (strain VaMs.102 / ATCC MYA-4576 / FGSC 10136)</name>
    <name type="common">Verticillium wilt of alfalfa</name>
    <name type="synonym">Verticillium albo-atrum</name>
    <dbReference type="NCBI Taxonomy" id="526221"/>
    <lineage>
        <taxon>Eukaryota</taxon>
        <taxon>Fungi</taxon>
        <taxon>Dikarya</taxon>
        <taxon>Ascomycota</taxon>
        <taxon>Pezizomycotina</taxon>
        <taxon>Sordariomycetes</taxon>
        <taxon>Hypocreomycetidae</taxon>
        <taxon>Glomerellales</taxon>
        <taxon>Plectosphaerellaceae</taxon>
        <taxon>Verticillium</taxon>
    </lineage>
</organism>
<accession>C9SCX0</accession>